<dbReference type="RefSeq" id="XP_001308362.1">
    <property type="nucleotide sequence ID" value="XM_001308361.1"/>
</dbReference>
<gene>
    <name evidence="11" type="ORF">TVAG_368340</name>
</gene>
<feature type="domain" description="Serine/threonine specific protein phosphatases" evidence="10">
    <location>
        <begin position="131"/>
        <end position="136"/>
    </location>
</feature>
<dbReference type="Gene3D" id="3.60.21.10">
    <property type="match status" value="1"/>
</dbReference>
<dbReference type="eggNOG" id="KOG0374">
    <property type="taxonomic scope" value="Eukaryota"/>
</dbReference>
<dbReference type="InterPro" id="IPR004843">
    <property type="entry name" value="Calcineurin-like_PHP"/>
</dbReference>
<reference evidence="11" key="1">
    <citation type="submission" date="2006-10" db="EMBL/GenBank/DDBJ databases">
        <authorList>
            <person name="Amadeo P."/>
            <person name="Zhao Q."/>
            <person name="Wortman J."/>
            <person name="Fraser-Liggett C."/>
            <person name="Carlton J."/>
        </authorList>
    </citation>
    <scope>NUCLEOTIDE SEQUENCE</scope>
    <source>
        <strain evidence="11">G3</strain>
    </source>
</reference>
<dbReference type="STRING" id="5722.A2FI45"/>
<feature type="region of interest" description="Disordered" evidence="9">
    <location>
        <begin position="352"/>
        <end position="382"/>
    </location>
</feature>
<dbReference type="GO" id="GO:0004722">
    <property type="term" value="F:protein serine/threonine phosphatase activity"/>
    <property type="evidence" value="ECO:0000318"/>
    <property type="project" value="GO_Central"/>
</dbReference>
<dbReference type="AlphaFoldDB" id="A2FI45"/>
<dbReference type="PROSITE" id="PS00125">
    <property type="entry name" value="SER_THR_PHOSPHATASE"/>
    <property type="match status" value="1"/>
</dbReference>
<dbReference type="KEGG" id="tva:4753186"/>
<dbReference type="InterPro" id="IPR006186">
    <property type="entry name" value="Ser/Thr-sp_prot-phosphatase"/>
</dbReference>
<dbReference type="GO" id="GO:0046872">
    <property type="term" value="F:metal ion binding"/>
    <property type="evidence" value="ECO:0007669"/>
    <property type="project" value="UniProtKB-KW"/>
</dbReference>
<name>A2FI45_TRIV3</name>
<dbReference type="PRINTS" id="PR00114">
    <property type="entry name" value="STPHPHTASE"/>
</dbReference>
<protein>
    <recommendedName>
        <fullName evidence="8">Serine/threonine-protein phosphatase</fullName>
        <ecNumber evidence="8">3.1.3.16</ecNumber>
    </recommendedName>
</protein>
<reference evidence="11" key="2">
    <citation type="journal article" date="2007" name="Science">
        <title>Draft genome sequence of the sexually transmitted pathogen Trichomonas vaginalis.</title>
        <authorList>
            <person name="Carlton J.M."/>
            <person name="Hirt R.P."/>
            <person name="Silva J.C."/>
            <person name="Delcher A.L."/>
            <person name="Schatz M."/>
            <person name="Zhao Q."/>
            <person name="Wortman J.R."/>
            <person name="Bidwell S.L."/>
            <person name="Alsmark U.C.M."/>
            <person name="Besteiro S."/>
            <person name="Sicheritz-Ponten T."/>
            <person name="Noel C.J."/>
            <person name="Dacks J.B."/>
            <person name="Foster P.G."/>
            <person name="Simillion C."/>
            <person name="Van de Peer Y."/>
            <person name="Miranda-Saavedra D."/>
            <person name="Barton G.J."/>
            <person name="Westrop G.D."/>
            <person name="Mueller S."/>
            <person name="Dessi D."/>
            <person name="Fiori P.L."/>
            <person name="Ren Q."/>
            <person name="Paulsen I."/>
            <person name="Zhang H."/>
            <person name="Bastida-Corcuera F.D."/>
            <person name="Simoes-Barbosa A."/>
            <person name="Brown M.T."/>
            <person name="Hayes R.D."/>
            <person name="Mukherjee M."/>
            <person name="Okumura C.Y."/>
            <person name="Schneider R."/>
            <person name="Smith A.J."/>
            <person name="Vanacova S."/>
            <person name="Villalvazo M."/>
            <person name="Haas B.J."/>
            <person name="Pertea M."/>
            <person name="Feldblyum T.V."/>
            <person name="Utterback T.R."/>
            <person name="Shu C.L."/>
            <person name="Osoegawa K."/>
            <person name="de Jong P.J."/>
            <person name="Hrdy I."/>
            <person name="Horvathova L."/>
            <person name="Zubacova Z."/>
            <person name="Dolezal P."/>
            <person name="Malik S.B."/>
            <person name="Logsdon J.M. Jr."/>
            <person name="Henze K."/>
            <person name="Gupta A."/>
            <person name="Wang C.C."/>
            <person name="Dunne R.L."/>
            <person name="Upcroft J.A."/>
            <person name="Upcroft P."/>
            <person name="White O."/>
            <person name="Salzberg S.L."/>
            <person name="Tang P."/>
            <person name="Chiu C.-H."/>
            <person name="Lee Y.-S."/>
            <person name="Embley T.M."/>
            <person name="Coombs G.H."/>
            <person name="Mottram J.C."/>
            <person name="Tachezy J."/>
            <person name="Fraser-Liggett C.M."/>
            <person name="Johnson P.J."/>
        </authorList>
    </citation>
    <scope>NUCLEOTIDE SEQUENCE [LARGE SCALE GENOMIC DNA]</scope>
    <source>
        <strain evidence="11">G3</strain>
    </source>
</reference>
<dbReference type="SMR" id="A2FI45"/>
<dbReference type="GO" id="GO:0005737">
    <property type="term" value="C:cytoplasm"/>
    <property type="evidence" value="ECO:0000318"/>
    <property type="project" value="GO_Central"/>
</dbReference>
<comment type="similarity">
    <text evidence="8">Belongs to the PPP phosphatase family.</text>
</comment>
<evidence type="ECO:0000256" key="6">
    <source>
        <dbReference type="ARBA" id="ARBA00047761"/>
    </source>
</evidence>
<proteinExistence type="inferred from homology"/>
<dbReference type="Proteomes" id="UP000001542">
    <property type="component" value="Unassembled WGS sequence"/>
</dbReference>
<evidence type="ECO:0000256" key="1">
    <source>
        <dbReference type="ARBA" id="ARBA00001936"/>
    </source>
</evidence>
<evidence type="ECO:0000256" key="3">
    <source>
        <dbReference type="ARBA" id="ARBA00022801"/>
    </source>
</evidence>
<accession>A2FI45</accession>
<comment type="cofactor">
    <cofactor evidence="1">
        <name>Mn(2+)</name>
        <dbReference type="ChEBI" id="CHEBI:29035"/>
    </cofactor>
</comment>
<dbReference type="InterPro" id="IPR029052">
    <property type="entry name" value="Metallo-depent_PP-like"/>
</dbReference>
<dbReference type="EMBL" id="DS113806">
    <property type="protein sequence ID" value="EAX95432.1"/>
    <property type="molecule type" value="Genomic_DNA"/>
</dbReference>
<evidence type="ECO:0000256" key="8">
    <source>
        <dbReference type="RuleBase" id="RU004273"/>
    </source>
</evidence>
<dbReference type="PANTHER" id="PTHR11668:SF300">
    <property type="entry name" value="SERINE_THREONINE-PROTEIN PHOSPHATASE"/>
    <property type="match status" value="1"/>
</dbReference>
<dbReference type="InterPro" id="IPR050341">
    <property type="entry name" value="PP1_catalytic_subunit"/>
</dbReference>
<evidence type="ECO:0000256" key="4">
    <source>
        <dbReference type="ARBA" id="ARBA00022912"/>
    </source>
</evidence>
<evidence type="ECO:0000256" key="5">
    <source>
        <dbReference type="ARBA" id="ARBA00023211"/>
    </source>
</evidence>
<keyword evidence="5" id="KW-0464">Manganese</keyword>
<keyword evidence="4" id="KW-0904">Protein phosphatase</keyword>
<dbReference type="FunFam" id="3.60.21.10:FF:000224">
    <property type="entry name" value="Serine/threonine-protein phosphatase"/>
    <property type="match status" value="1"/>
</dbReference>
<dbReference type="CDD" id="cd00144">
    <property type="entry name" value="MPP_PPP_family"/>
    <property type="match status" value="1"/>
</dbReference>
<keyword evidence="2" id="KW-0479">Metal-binding</keyword>
<evidence type="ECO:0000313" key="12">
    <source>
        <dbReference type="Proteomes" id="UP000001542"/>
    </source>
</evidence>
<sequence length="382" mass="43315">MFKDLPVDEIPDIIRFYQNEYEDKMDAYCRKELKLKIFVPRIDTLRSILKQAANLFKLEKTVLEIQSPCIVLGDIHGQLIDLLRIFHFNGFPPLRKYIFLGDLVDRGDFSMEVLVLIFSLKIMYPNQVYVLRGNHEWQDTQFKECFINSAIEEWRTPDIAKWVNNAFNQMPYAAIIDKYALCIHGGVGPSIQKLDDIQNIKRPGPIMDDEVATELTWSDPFDNIPLYMSSPRGVGYLFGQNALNSFLRNSGLELIVRGHECVNEGVRYSLNKLCITVFSASNYCGQNTNKSGILVFNPGTKPEGLAFDPLPWVTKAEAVNQTSSPIEKRGYYIKPSSSEKLLSNFRNQMVPQVSKPKLNKSGTITGLPPITGLNSPPKLPSL</sequence>
<keyword evidence="3 8" id="KW-0378">Hydrolase</keyword>
<keyword evidence="12" id="KW-1185">Reference proteome</keyword>
<dbReference type="Pfam" id="PF00149">
    <property type="entry name" value="Metallophos"/>
    <property type="match status" value="1"/>
</dbReference>
<organism evidence="11 12">
    <name type="scientific">Trichomonas vaginalis (strain ATCC PRA-98 / G3)</name>
    <dbReference type="NCBI Taxonomy" id="412133"/>
    <lineage>
        <taxon>Eukaryota</taxon>
        <taxon>Metamonada</taxon>
        <taxon>Parabasalia</taxon>
        <taxon>Trichomonadida</taxon>
        <taxon>Trichomonadidae</taxon>
        <taxon>Trichomonas</taxon>
    </lineage>
</organism>
<dbReference type="SUPFAM" id="SSF56300">
    <property type="entry name" value="Metallo-dependent phosphatases"/>
    <property type="match status" value="1"/>
</dbReference>
<dbReference type="EC" id="3.1.3.16" evidence="8"/>
<evidence type="ECO:0000259" key="10">
    <source>
        <dbReference type="PROSITE" id="PS00125"/>
    </source>
</evidence>
<evidence type="ECO:0000256" key="9">
    <source>
        <dbReference type="SAM" id="MobiDB-lite"/>
    </source>
</evidence>
<dbReference type="PANTHER" id="PTHR11668">
    <property type="entry name" value="SERINE/THREONINE PROTEIN PHOSPHATASE"/>
    <property type="match status" value="1"/>
</dbReference>
<comment type="catalytic activity">
    <reaction evidence="7 8">
        <text>O-phospho-L-threonyl-[protein] + H2O = L-threonyl-[protein] + phosphate</text>
        <dbReference type="Rhea" id="RHEA:47004"/>
        <dbReference type="Rhea" id="RHEA-COMP:11060"/>
        <dbReference type="Rhea" id="RHEA-COMP:11605"/>
        <dbReference type="ChEBI" id="CHEBI:15377"/>
        <dbReference type="ChEBI" id="CHEBI:30013"/>
        <dbReference type="ChEBI" id="CHEBI:43474"/>
        <dbReference type="ChEBI" id="CHEBI:61977"/>
        <dbReference type="EC" id="3.1.3.16"/>
    </reaction>
</comment>
<dbReference type="SMART" id="SM00156">
    <property type="entry name" value="PP2Ac"/>
    <property type="match status" value="1"/>
</dbReference>
<evidence type="ECO:0000256" key="2">
    <source>
        <dbReference type="ARBA" id="ARBA00022723"/>
    </source>
</evidence>
<dbReference type="GO" id="GO:0005634">
    <property type="term" value="C:nucleus"/>
    <property type="evidence" value="ECO:0000318"/>
    <property type="project" value="GO_Central"/>
</dbReference>
<evidence type="ECO:0000313" key="11">
    <source>
        <dbReference type="EMBL" id="EAX95432.1"/>
    </source>
</evidence>
<dbReference type="VEuPathDB" id="TrichDB:TVAG_368340"/>
<comment type="catalytic activity">
    <reaction evidence="6">
        <text>O-phospho-L-seryl-[protein] + H2O = L-seryl-[protein] + phosphate</text>
        <dbReference type="Rhea" id="RHEA:20629"/>
        <dbReference type="Rhea" id="RHEA-COMP:9863"/>
        <dbReference type="Rhea" id="RHEA-COMP:11604"/>
        <dbReference type="ChEBI" id="CHEBI:15377"/>
        <dbReference type="ChEBI" id="CHEBI:29999"/>
        <dbReference type="ChEBI" id="CHEBI:43474"/>
        <dbReference type="ChEBI" id="CHEBI:83421"/>
        <dbReference type="EC" id="3.1.3.16"/>
    </reaction>
</comment>
<dbReference type="VEuPathDB" id="TrichDB:TVAGG3_0365190"/>
<evidence type="ECO:0000256" key="7">
    <source>
        <dbReference type="ARBA" id="ARBA00048336"/>
    </source>
</evidence>
<dbReference type="InParanoid" id="A2FI45"/>